<feature type="domain" description="HP" evidence="3">
    <location>
        <begin position="2688"/>
        <end position="2751"/>
    </location>
</feature>
<feature type="compositionally biased region" description="Low complexity" evidence="2">
    <location>
        <begin position="980"/>
        <end position="990"/>
    </location>
</feature>
<dbReference type="Pfam" id="PF02209">
    <property type="entry name" value="VHP"/>
    <property type="match status" value="1"/>
</dbReference>
<feature type="region of interest" description="Disordered" evidence="2">
    <location>
        <begin position="965"/>
        <end position="991"/>
    </location>
</feature>
<feature type="region of interest" description="Disordered" evidence="2">
    <location>
        <begin position="1366"/>
        <end position="1392"/>
    </location>
</feature>
<accession>A0A817QZT4</accession>
<feature type="region of interest" description="Disordered" evidence="2">
    <location>
        <begin position="494"/>
        <end position="544"/>
    </location>
</feature>
<dbReference type="InterPro" id="IPR029006">
    <property type="entry name" value="ADF-H/Gelsolin-like_dom_sf"/>
</dbReference>
<evidence type="ECO:0000313" key="4">
    <source>
        <dbReference type="EMBL" id="CAF3232249.1"/>
    </source>
</evidence>
<dbReference type="GO" id="GO:0005737">
    <property type="term" value="C:cytoplasm"/>
    <property type="evidence" value="ECO:0007669"/>
    <property type="project" value="TreeGrafter"/>
</dbReference>
<dbReference type="GO" id="GO:0051014">
    <property type="term" value="P:actin filament severing"/>
    <property type="evidence" value="ECO:0007669"/>
    <property type="project" value="TreeGrafter"/>
</dbReference>
<dbReference type="GO" id="GO:0008154">
    <property type="term" value="P:actin polymerization or depolymerization"/>
    <property type="evidence" value="ECO:0007669"/>
    <property type="project" value="TreeGrafter"/>
</dbReference>
<name>A0A817QZT4_9BILA</name>
<feature type="compositionally biased region" description="Polar residues" evidence="2">
    <location>
        <begin position="727"/>
        <end position="750"/>
    </location>
</feature>
<comment type="caution">
    <text evidence="4">The sequence shown here is derived from an EMBL/GenBank/DDBJ whole genome shotgun (WGS) entry which is preliminary data.</text>
</comment>
<feature type="compositionally biased region" description="Acidic residues" evidence="2">
    <location>
        <begin position="533"/>
        <end position="543"/>
    </location>
</feature>
<gene>
    <name evidence="4" type="ORF">LUA448_LOCUS3804</name>
</gene>
<dbReference type="Gene3D" id="3.40.20.10">
    <property type="entry name" value="Severin"/>
    <property type="match status" value="5"/>
</dbReference>
<feature type="region of interest" description="Disordered" evidence="2">
    <location>
        <begin position="903"/>
        <end position="942"/>
    </location>
</feature>
<dbReference type="Proteomes" id="UP000663833">
    <property type="component" value="Unassembled WGS sequence"/>
</dbReference>
<dbReference type="InterPro" id="IPR007123">
    <property type="entry name" value="Gelsolin-like_dom"/>
</dbReference>
<dbReference type="SMART" id="SM00262">
    <property type="entry name" value="GEL"/>
    <property type="match status" value="3"/>
</dbReference>
<evidence type="ECO:0000259" key="3">
    <source>
        <dbReference type="PROSITE" id="PS51089"/>
    </source>
</evidence>
<dbReference type="GO" id="GO:0051016">
    <property type="term" value="P:barbed-end actin filament capping"/>
    <property type="evidence" value="ECO:0007669"/>
    <property type="project" value="TreeGrafter"/>
</dbReference>
<dbReference type="Gene3D" id="1.10.950.10">
    <property type="entry name" value="Villin headpiece domain"/>
    <property type="match status" value="1"/>
</dbReference>
<dbReference type="SUPFAM" id="SSF47050">
    <property type="entry name" value="VHP, Villin headpiece domain"/>
    <property type="match status" value="1"/>
</dbReference>
<reference evidence="4" key="1">
    <citation type="submission" date="2021-02" db="EMBL/GenBank/DDBJ databases">
        <authorList>
            <person name="Nowell W R."/>
        </authorList>
    </citation>
    <scope>NUCLEOTIDE SEQUENCE</scope>
</reference>
<dbReference type="Pfam" id="PF00626">
    <property type="entry name" value="Gelsolin"/>
    <property type="match status" value="2"/>
</dbReference>
<proteinExistence type="inferred from homology"/>
<dbReference type="InterPro" id="IPR007122">
    <property type="entry name" value="Villin/Gelsolin"/>
</dbReference>
<feature type="compositionally biased region" description="Basic and acidic residues" evidence="2">
    <location>
        <begin position="968"/>
        <end position="978"/>
    </location>
</feature>
<protein>
    <recommendedName>
        <fullName evidence="3">HP domain-containing protein</fullName>
    </recommendedName>
</protein>
<sequence>MSPISGVYDNLATSVHQQPKQMIRSASNKLSVSNLTSNNENLNMFIKRKSIPFDEQEQSKRRYTVTNRFIPETIIRCSVSNQAYEKPMIGKFLTNENISKQKQQTNPKSYRIPISSSNMEIKSMDFRPLIVNGRRKLNGIPLQPSSSSSSSSSSMIIIKKKSPSPINSTSFNHKPLTRSIPVDIINSDMAIVISSAIPSSLSYSSSYSSPSSASASSTNAGTVFLPIQITKSQNNNKNCSQNNSSNIIHSTITTNTTTTNEGQKGYRYVQKQPELQNSFACLKTGNRIYLNVDADESTRIPSSSIVAGEGNNYKSIITMDSTVLRLIRRYDPVGSNTTGIKARRTLESTRGLWNTFASKIEPPQPPASSPFLSRRSLTTSYEDEIPAKQPSTPRLQRQQAIQETHEPESLPSSLANNPIRPILKYSSSRSRSEFIVQPHQIEPLTIDIEAHDPSGNENTSTYQSLITIGTKRACSALSKSEWDLRLQQEQFPIQSPTPSSVVSNVQQEQEFHQPTLSRSKSSTGINNHNNNNDQDDDIDEFDENSAPIINHGSCVQKLTQLFATKSSLNLTNTPISNQHRKDSIDSNFNRHLNLNNKTNISSSSSVKLSPQFNPNESQQQIIHKPTTIAQDVTTTIPFISATSLINSQKTIDSPKSVSHPNNSDLMPSSELSYDAYRFRRLNDQDSTVVRPRNVAKVEPYSINTNTVRSQFQSTPSTFQSPSISTTNMTTPVVPTKPRTNLDSMGNTPTNSSTSSSIGSLGGIIRHPNILHSDFLTPNPIYPTSTSQPLSNNSLYTKPSILSAEPLSQDSLQQLPTANSPPYNERTIGLTSAPNTFQQQYPSSIKGDFYSSMQNFSPSLNKNDYSSPNSYYYRPSLTTVKNNNNNQHQQQQLQQQLEKPKRLTIVDQQQQQQQDEFINSGQQQSRRRFQKRKQMKRSKSVDLYQMSSSFMSPMPSNELNNVYRQQKSTSREYLGEKENLSASSSSSSSTSIGDIERVNRAALLRYKSLDSMTFNNRKSNANAKNHSIMNNNNNNNNRRMLSKLTEFDFDSDDSVCGIPKSRKLCASSKNIARSDGKLLDSSLPVRDQRHNVRAISTTTIGNDGTSMGITNSVRKHETPNAQTFSMVESTPSTTKPKSTTTNEQREGADIVQPQQQSGISFAESQFYARTSDSPYSKRHHFNDEKVTEVYSSPQVDDSCQDVMNDLDINKDQWMNEEVISTDSNEEEKFVHNHELFIDEPESVIVKASSPIGTVRPLSSTIIINPFERLRPMDFQNKQRPSEELSLQIFDQPSLFPTPDDLHRENSLKSMNLIRPLRSSIEQMLDQLNENNDSSTSTTTNRSVHLPVEKQRGLSEIIRKRNSRYKVEDYKRSIQKPTTSDDQQYNRTMPTSKSDHELMTLSNNTISSSLDGNSTNLHKTHSVDLPMDIQMSNDERVKMSIERLNLLLSKSEQVEQDTNANEYVVRKRNNESISLHFSIDENMSVADKRNLFETILKDTQFGGTLPRAKPLKYDDSSFELPVTKKYANQNQRSQTDNILLMHHNNESSSDKKTDNEAAFDDEISKLSFKEKMTLFNKKKPAGLTPTSSLKKNRNRLTQPITAEEVQAAANLTPSSSSQQLESKYPANDEFYEYDDSLPMTDTSILQTNELHVRYIYEFGTLLSSFNRHKMWSVLKNFIYYYYLDEAIMSNPEESENIIPVRKRLEQLKALNEMASNQCTKLPLENSLDKLLPLTDEQKQSSTSTRKTPTLKYNTKTANTDQKQHAKTVDIVRLKTDSTVTTKDTNEINSQANKTSSTTLSKSNNNIISVLKSDTICVLRPDDHLDDFFADTSKNLNDEPSVPLNTDDLNRIAQNTVRLQPQGARARPPRRQQQGAKNPLRQIQATIPTENEYTEIHTNISEQEVRRLKRAQIAETAGVAQEALANLTAGENFAEINLRRIDQPPITKSGFEPYKELMLILIKGRRQCVLRLVNPAYESINEGDCYLLVTPLKVFAWFGRYANVVEKAKAVDLIDYLKQHRDFGLRNEVKYFVLDQAKDDTENDSHAEFRDILQGEIDDYKLIDYVTDDDFYETNVTELNRVYRVENESLIPLHDLCFRALSIKMLDSNDVFVFDFGSELYVWNGKLADKTKRNMGLQLAQQLWNDSYDYSECIINPFDPIDDKNDQTSQSGIKRPTWCLFGKQNQNVETLLFKGKFHDWPSDFQEIKSINDTVTNVNKLLSTQRPPSIVETLKPADVYNMLSTQESPVNIILEQVNLGRGQYWYDPIEMRGHQIQTMDLNVWHVSDNERHELSQSSYGQFYSEDVYIVRWKYKLIQIGNGSALERKPDIGRDRVAFWIWQGINASPNEKGLSALMTILFNEDKGPHIHVIQEHEEAAFLQLFDGALTIHLGKRNQMIQKNSYWRLYIFLGEIDTETHWWELNVNSANFRSRTSFLLINNHENLMLLWHGSATTDEQQMLASKSAMKLRERCPEEFHFDGEYEDIEFFEMQEGDEIELFWDGINEPNHERKYHSLLKVRPIPRLSSTMRIFHLSSLHGPFVAQELLYPLRSPDHISPFPFTQADLYELHQPALCLIDAGTELYIWQGWVDQSDDELGLQLFNANLLAHGPRDIRFTTERRCALRTAVDYYKTKTGSSNVDIPCLIVYAGLEPIEFINLFPKWTVNVKARQQNQLEGRKLNQRDSVIDVLNQLCRERYSIEELQSRPLPEGVDPSKIESYLSNEDFQKEFRMTKDDFYALPYWKQTNIKKPLGFF</sequence>
<dbReference type="PANTHER" id="PTHR11977">
    <property type="entry name" value="VILLIN"/>
    <property type="match status" value="1"/>
</dbReference>
<feature type="compositionally biased region" description="Low complexity" evidence="2">
    <location>
        <begin position="907"/>
        <end position="923"/>
    </location>
</feature>
<feature type="region of interest" description="Disordered" evidence="2">
    <location>
        <begin position="711"/>
        <end position="757"/>
    </location>
</feature>
<feature type="region of interest" description="Disordered" evidence="2">
    <location>
        <begin position="1856"/>
        <end position="1876"/>
    </location>
</feature>
<feature type="compositionally biased region" description="Basic residues" evidence="2">
    <location>
        <begin position="924"/>
        <end position="937"/>
    </location>
</feature>
<feature type="compositionally biased region" description="Polar residues" evidence="2">
    <location>
        <begin position="494"/>
        <end position="525"/>
    </location>
</feature>
<evidence type="ECO:0000256" key="1">
    <source>
        <dbReference type="ARBA" id="ARBA00008418"/>
    </source>
</evidence>
<feature type="region of interest" description="Disordered" evidence="2">
    <location>
        <begin position="384"/>
        <end position="418"/>
    </location>
</feature>
<feature type="region of interest" description="Disordered" evidence="2">
    <location>
        <begin position="1125"/>
        <end position="1151"/>
    </location>
</feature>
<feature type="compositionally biased region" description="Polar residues" evidence="2">
    <location>
        <begin position="389"/>
        <end position="402"/>
    </location>
</feature>
<feature type="compositionally biased region" description="Polar residues" evidence="2">
    <location>
        <begin position="1373"/>
        <end position="1390"/>
    </location>
</feature>
<feature type="compositionally biased region" description="Low complexity" evidence="2">
    <location>
        <begin position="1857"/>
        <end position="1873"/>
    </location>
</feature>
<dbReference type="EMBL" id="CAJNYD010000224">
    <property type="protein sequence ID" value="CAF3232249.1"/>
    <property type="molecule type" value="Genomic_DNA"/>
</dbReference>
<dbReference type="PANTHER" id="PTHR11977:SF45">
    <property type="entry name" value="SUPERVILLIN"/>
    <property type="match status" value="1"/>
</dbReference>
<evidence type="ECO:0000256" key="2">
    <source>
        <dbReference type="SAM" id="MobiDB-lite"/>
    </source>
</evidence>
<dbReference type="GO" id="GO:0051015">
    <property type="term" value="F:actin filament binding"/>
    <property type="evidence" value="ECO:0007669"/>
    <property type="project" value="InterPro"/>
</dbReference>
<dbReference type="InterPro" id="IPR036886">
    <property type="entry name" value="Villin_headpiece_dom_sf"/>
</dbReference>
<dbReference type="GO" id="GO:0015629">
    <property type="term" value="C:actin cytoskeleton"/>
    <property type="evidence" value="ECO:0007669"/>
    <property type="project" value="TreeGrafter"/>
</dbReference>
<dbReference type="PROSITE" id="PS51089">
    <property type="entry name" value="HP"/>
    <property type="match status" value="1"/>
</dbReference>
<feature type="compositionally biased region" description="Low complexity" evidence="2">
    <location>
        <begin position="711"/>
        <end position="726"/>
    </location>
</feature>
<dbReference type="InterPro" id="IPR003128">
    <property type="entry name" value="Villin_headpiece"/>
</dbReference>
<dbReference type="GO" id="GO:0005546">
    <property type="term" value="F:phosphatidylinositol-4,5-bisphosphate binding"/>
    <property type="evidence" value="ECO:0007669"/>
    <property type="project" value="TreeGrafter"/>
</dbReference>
<dbReference type="SUPFAM" id="SSF55753">
    <property type="entry name" value="Actin depolymerizing proteins"/>
    <property type="match status" value="5"/>
</dbReference>
<organism evidence="4 5">
    <name type="scientific">Rotaria socialis</name>
    <dbReference type="NCBI Taxonomy" id="392032"/>
    <lineage>
        <taxon>Eukaryota</taxon>
        <taxon>Metazoa</taxon>
        <taxon>Spiralia</taxon>
        <taxon>Gnathifera</taxon>
        <taxon>Rotifera</taxon>
        <taxon>Eurotatoria</taxon>
        <taxon>Bdelloidea</taxon>
        <taxon>Philodinida</taxon>
        <taxon>Philodinidae</taxon>
        <taxon>Rotaria</taxon>
    </lineage>
</organism>
<feature type="compositionally biased region" description="Low complexity" evidence="2">
    <location>
        <begin position="1128"/>
        <end position="1140"/>
    </location>
</feature>
<comment type="similarity">
    <text evidence="1">Belongs to the villin/gelsolin family.</text>
</comment>
<evidence type="ECO:0000313" key="5">
    <source>
        <dbReference type="Proteomes" id="UP000663833"/>
    </source>
</evidence>
<dbReference type="SMART" id="SM00153">
    <property type="entry name" value="VHP"/>
    <property type="match status" value="1"/>
</dbReference>